<evidence type="ECO:0000259" key="1">
    <source>
        <dbReference type="Pfam" id="PF04865"/>
    </source>
</evidence>
<gene>
    <name evidence="2" type="ORF">EGO53_19420</name>
</gene>
<organism evidence="2 3">
    <name type="scientific">Serratia liquefaciens</name>
    <dbReference type="NCBI Taxonomy" id="614"/>
    <lineage>
        <taxon>Bacteria</taxon>
        <taxon>Pseudomonadati</taxon>
        <taxon>Pseudomonadota</taxon>
        <taxon>Gammaproteobacteria</taxon>
        <taxon>Enterobacterales</taxon>
        <taxon>Yersiniaceae</taxon>
        <taxon>Serratia</taxon>
    </lineage>
</organism>
<dbReference type="InterPro" id="IPR006949">
    <property type="entry name" value="Barrel_Baseplate_J-like"/>
</dbReference>
<feature type="domain" description="Baseplate protein J-like barrel" evidence="1">
    <location>
        <begin position="106"/>
        <end position="193"/>
    </location>
</feature>
<proteinExistence type="predicted"/>
<reference evidence="2 3" key="1">
    <citation type="submission" date="2018-11" db="EMBL/GenBank/DDBJ databases">
        <title>The first complete genome of Serratia liquefaciens isolated from metalophyte plant revel distinctness adaptive mechanisms in an extreme habitat.</title>
        <authorList>
            <person name="Caneschi W.L."/>
            <person name="Sanchez A.B."/>
            <person name="Felestrino E.B."/>
            <person name="Assis R.A.B."/>
            <person name="Lemes C.G.C."/>
            <person name="Cordeiro I.F."/>
            <person name="Fonseca N.P."/>
            <person name="Villa M."/>
            <person name="Vieira I.T."/>
            <person name="Moraes L.A."/>
            <person name="Kamino L.H.Y."/>
            <person name="do Carmo F."/>
            <person name="Garcia C.M."/>
            <person name="Almeida N.F."/>
            <person name="Silva R.S."/>
            <person name="Ferro J.A."/>
            <person name="Ferro M.I.T."/>
            <person name="Varani A.M."/>
            <person name="Ferreira R.M."/>
            <person name="dos Santos V.L."/>
            <person name="Silva U.C."/>
            <person name="Setubal J.C."/>
            <person name="Moreira L.M."/>
        </authorList>
    </citation>
    <scope>NUCLEOTIDE SEQUENCE [LARGE SCALE GENOMIC DNA]</scope>
    <source>
        <strain evidence="2 3">FG3</strain>
    </source>
</reference>
<dbReference type="Pfam" id="PF04865">
    <property type="entry name" value="Baseplate_J"/>
    <property type="match status" value="1"/>
</dbReference>
<dbReference type="PANTHER" id="PTHR37829">
    <property type="entry name" value="PHAGE-LIKE ELEMENT PBSX PROTEIN XKDT"/>
    <property type="match status" value="1"/>
</dbReference>
<dbReference type="InterPro" id="IPR052399">
    <property type="entry name" value="Phage_Baseplate_Assmbl_Protein"/>
</dbReference>
<dbReference type="EMBL" id="CP033893">
    <property type="protein sequence ID" value="QDL33830.1"/>
    <property type="molecule type" value="Genomic_DNA"/>
</dbReference>
<dbReference type="PANTHER" id="PTHR37829:SF3">
    <property type="entry name" value="PROTEIN JAYE-RELATED"/>
    <property type="match status" value="1"/>
</dbReference>
<sequence>MNNKPNPDYEAILADQGMPTTEAQIRDEFNAIVRKEGLITNTSRMSPFWRLITAIVTAPVLWLKDALVNTVMKNLFLATAGGTFVDLFAWAVNLARKDATAAVGAIRFTKADTGREITVPVGTVIQTERINGTIYRLVTTVDIMIPPGTASALAPVVAELEGSGFNLAPGYYRILPVAVDGIASAVNEDDWLTTPGADTESDDDLRDRVKNQFNLVGQYHIDAVYRGMIAALAGLNTDRIFFEHDAPRGPGTANVYLLLDSGIASQPFIDMVNDYVMAQGNHGHGDDVLCLPLPETSHDLTITVHLYASSHLTDEQTATLLRNAGNLVRCAFRENTDYDVAKTWPFSRFSLSRLGEELHDAFPDIESLEFSLGDILSGLNVPRLRTLNMVPADD</sequence>
<dbReference type="RefSeq" id="WP_142815897.1">
    <property type="nucleotide sequence ID" value="NZ_CP033893.1"/>
</dbReference>
<name>A0A515D0D3_SERLI</name>
<dbReference type="AlphaFoldDB" id="A0A515D0D3"/>
<accession>A0A515D0D3</accession>
<evidence type="ECO:0000313" key="2">
    <source>
        <dbReference type="EMBL" id="QDL33830.1"/>
    </source>
</evidence>
<dbReference type="Proteomes" id="UP000317572">
    <property type="component" value="Chromosome"/>
</dbReference>
<evidence type="ECO:0000313" key="3">
    <source>
        <dbReference type="Proteomes" id="UP000317572"/>
    </source>
</evidence>
<protein>
    <recommendedName>
        <fullName evidence="1">Baseplate protein J-like barrel domain-containing protein</fullName>
    </recommendedName>
</protein>